<evidence type="ECO:0000313" key="4">
    <source>
        <dbReference type="EMBL" id="MBB5894872.1"/>
    </source>
</evidence>
<name>A0A7W9KLN7_9PSEU</name>
<dbReference type="GO" id="GO:0016818">
    <property type="term" value="F:hydrolase activity, acting on acid anhydrides, in phosphorus-containing anhydrides"/>
    <property type="evidence" value="ECO:0007669"/>
    <property type="project" value="InterPro"/>
</dbReference>
<dbReference type="GO" id="GO:0003676">
    <property type="term" value="F:nucleic acid binding"/>
    <property type="evidence" value="ECO:0007669"/>
    <property type="project" value="InterPro"/>
</dbReference>
<dbReference type="InterPro" id="IPR014905">
    <property type="entry name" value="HIRAN"/>
</dbReference>
<keyword evidence="1" id="KW-0479">Metal-binding</keyword>
<comment type="caution">
    <text evidence="4">The sequence shown here is derived from an EMBL/GenBank/DDBJ whole genome shotgun (WGS) entry which is preliminary data.</text>
</comment>
<evidence type="ECO:0000313" key="5">
    <source>
        <dbReference type="Proteomes" id="UP000585638"/>
    </source>
</evidence>
<dbReference type="Gene3D" id="3.30.70.2330">
    <property type="match status" value="1"/>
</dbReference>
<feature type="domain" description="HIRAN" evidence="3">
    <location>
        <begin position="91"/>
        <end position="133"/>
    </location>
</feature>
<dbReference type="Pfam" id="PF08797">
    <property type="entry name" value="HIRAN"/>
    <property type="match status" value="1"/>
</dbReference>
<sequence length="301" mass="32632">MWPFTRKRTASAPAGRREMSATVQRVVLQPRNSITSHAEAPRYSNISLAPVPLPATGHLRVVGESHYQQALHIVAHGQAAGNTEAQHIKVTAALIPEPENTWDRKAVRVDVVTGNRTVKVGYLPRDVAARYQPDLLALRKQGKLGTCAARIAGGGAKLYGIYLLLGTPADIGAATGTLDPIAKGTAGSVLLRNDWTCTVTKEEDHQQALSHYRPNSPTRPREVIASLDLCTIQGGKYKGESAIEVRLDGQRVGQLTYAMTQRYIDVVAPLLDRGLLVTCEATTLRSDKGIQVELRLPRAAK</sequence>
<dbReference type="EMBL" id="JACHIR010000001">
    <property type="protein sequence ID" value="MBB5894872.1"/>
    <property type="molecule type" value="Genomic_DNA"/>
</dbReference>
<dbReference type="Proteomes" id="UP000585638">
    <property type="component" value="Unassembled WGS sequence"/>
</dbReference>
<dbReference type="AlphaFoldDB" id="A0A7W9KLN7"/>
<keyword evidence="5" id="KW-1185">Reference proteome</keyword>
<proteinExistence type="predicted"/>
<evidence type="ECO:0000256" key="1">
    <source>
        <dbReference type="ARBA" id="ARBA00022723"/>
    </source>
</evidence>
<dbReference type="RefSeq" id="WP_184866737.1">
    <property type="nucleotide sequence ID" value="NZ_BAAAWY010000002.1"/>
</dbReference>
<evidence type="ECO:0000259" key="3">
    <source>
        <dbReference type="Pfam" id="PF08797"/>
    </source>
</evidence>
<organism evidence="4 5">
    <name type="scientific">Kutzneria kofuensis</name>
    <dbReference type="NCBI Taxonomy" id="103725"/>
    <lineage>
        <taxon>Bacteria</taxon>
        <taxon>Bacillati</taxon>
        <taxon>Actinomycetota</taxon>
        <taxon>Actinomycetes</taxon>
        <taxon>Pseudonocardiales</taxon>
        <taxon>Pseudonocardiaceae</taxon>
        <taxon>Kutzneria</taxon>
    </lineage>
</organism>
<dbReference type="GO" id="GO:0008270">
    <property type="term" value="F:zinc ion binding"/>
    <property type="evidence" value="ECO:0007669"/>
    <property type="project" value="InterPro"/>
</dbReference>
<keyword evidence="2" id="KW-0378">Hydrolase</keyword>
<reference evidence="4 5" key="1">
    <citation type="submission" date="2020-08" db="EMBL/GenBank/DDBJ databases">
        <title>Sequencing the genomes of 1000 actinobacteria strains.</title>
        <authorList>
            <person name="Klenk H.-P."/>
        </authorList>
    </citation>
    <scope>NUCLEOTIDE SEQUENCE [LARGE SCALE GENOMIC DNA]</scope>
    <source>
        <strain evidence="4 5">DSM 43851</strain>
    </source>
</reference>
<accession>A0A7W9KLN7</accession>
<protein>
    <recommendedName>
        <fullName evidence="3">HIRAN domain-containing protein</fullName>
    </recommendedName>
</protein>
<evidence type="ECO:0000256" key="2">
    <source>
        <dbReference type="ARBA" id="ARBA00022801"/>
    </source>
</evidence>
<gene>
    <name evidence="4" type="ORF">BJ998_006068</name>
</gene>